<feature type="compositionally biased region" description="Basic and acidic residues" evidence="1">
    <location>
        <begin position="558"/>
        <end position="568"/>
    </location>
</feature>
<feature type="compositionally biased region" description="Polar residues" evidence="1">
    <location>
        <begin position="864"/>
        <end position="912"/>
    </location>
</feature>
<feature type="compositionally biased region" description="Polar residues" evidence="1">
    <location>
        <begin position="289"/>
        <end position="303"/>
    </location>
</feature>
<feature type="region of interest" description="Disordered" evidence="1">
    <location>
        <begin position="281"/>
        <end position="351"/>
    </location>
</feature>
<gene>
    <name evidence="3 4 5" type="primary">LOC101848900</name>
</gene>
<dbReference type="Proteomes" id="UP000694888">
    <property type="component" value="Unplaced"/>
</dbReference>
<feature type="region of interest" description="Disordered" evidence="1">
    <location>
        <begin position="545"/>
        <end position="689"/>
    </location>
</feature>
<feature type="region of interest" description="Disordered" evidence="1">
    <location>
        <begin position="1271"/>
        <end position="1290"/>
    </location>
</feature>
<proteinExistence type="predicted"/>
<name>A0ABM0JWL7_APLCA</name>
<feature type="region of interest" description="Disordered" evidence="1">
    <location>
        <begin position="971"/>
        <end position="1038"/>
    </location>
</feature>
<evidence type="ECO:0000313" key="3">
    <source>
        <dbReference type="RefSeq" id="XP_005103236.1"/>
    </source>
</evidence>
<dbReference type="RefSeq" id="XP_005103236.1">
    <property type="nucleotide sequence ID" value="XM_005103179.2"/>
</dbReference>
<evidence type="ECO:0000313" key="2">
    <source>
        <dbReference type="Proteomes" id="UP000694888"/>
    </source>
</evidence>
<feature type="compositionally biased region" description="Basic and acidic residues" evidence="1">
    <location>
        <begin position="70"/>
        <end position="88"/>
    </location>
</feature>
<feature type="region of interest" description="Disordered" evidence="1">
    <location>
        <begin position="703"/>
        <end position="821"/>
    </location>
</feature>
<feature type="compositionally biased region" description="Low complexity" evidence="1">
    <location>
        <begin position="250"/>
        <end position="263"/>
    </location>
</feature>
<feature type="compositionally biased region" description="Basic and acidic residues" evidence="1">
    <location>
        <begin position="807"/>
        <end position="816"/>
    </location>
</feature>
<reference evidence="3 4" key="1">
    <citation type="submission" date="2025-05" db="UniProtKB">
        <authorList>
            <consortium name="RefSeq"/>
        </authorList>
    </citation>
    <scope>IDENTIFICATION</scope>
</reference>
<feature type="compositionally biased region" description="Polar residues" evidence="1">
    <location>
        <begin position="89"/>
        <end position="99"/>
    </location>
</feature>
<feature type="compositionally biased region" description="Basic and acidic residues" evidence="1">
    <location>
        <begin position="730"/>
        <end position="746"/>
    </location>
</feature>
<feature type="compositionally biased region" description="Low complexity" evidence="1">
    <location>
        <begin position="547"/>
        <end position="557"/>
    </location>
</feature>
<evidence type="ECO:0000313" key="5">
    <source>
        <dbReference type="RefSeq" id="XP_005103238.1"/>
    </source>
</evidence>
<feature type="compositionally biased region" description="Low complexity" evidence="1">
    <location>
        <begin position="987"/>
        <end position="999"/>
    </location>
</feature>
<protein>
    <submittedName>
        <fullName evidence="3 4">Uncharacterized protein LOC101848900</fullName>
    </submittedName>
</protein>
<dbReference type="GeneID" id="101848900"/>
<feature type="compositionally biased region" description="Basic and acidic residues" evidence="1">
    <location>
        <begin position="1171"/>
        <end position="1187"/>
    </location>
</feature>
<sequence length="1290" mass="142977">MALQLLELARHTTHALAHHIKTCVRLGVTSSHTSKACPAVGSARGPSNTSSFVEGPAAQNRNFSTTVGRNDADRGSRKDQKPREKRNSNDTNIMPSASKASLLARQLKKPKGKKWFLKDKVENQMEGQHSSSSRLKTGVNENKARVITPRPPKEFSKRADLAGLKAKLGELDSADMNVGLNAIRSRGVEHRNILGFDAKNKISDIQSTATGALHSLMRSQQFAMSSNSNPSEQIPRFFKTNQLQKKNVSSRENNNISQSSSQNALNPSHVTNVAKELGKALKRSKTENSYKTFQNSRRPTQEQSIHEDSIVFRKNRKPGNEETNRTNDDMISKLFPRPATSGKPFGPSRETNEMMEIRPSHVEDLPVTQASHPYAPWGWDKMPTMNYTSELNKVKEVRSTNTAQKSAAGLHKIHGTNPKNFILTTDKTKEQQQEAADRVFQDGNPVRSSKDKPGKSKLDDHRSSFVFIDDGIFGSAAPRSHVVDQTHSKPSAKRSWRTQHSDYWTDVVEERLAQLRLSALRKKSPRDSRIFVGKDAVPKYDGLIFTKSGGKAKGSSKVKSDKTKEHAIRRGILLHNQGNNKRYADKPTQVTELKPEIKTPAPTTRGPQSTYAPLNKPPRDKEPQLRVSQEELSTPRRKSTQSKGQSSTSHIPASSLCEPQGGNAKTSKEVEAHGSAAVPKDCSKVPDVSDTDQWSKFLLKKMKAVKKSESKSGRSTKDALSSSGKSIKGVKSDGQLRAERNTDSRLNRAARKGSKVKAVSGEEEAAVQLENGLKPEQKLTGLPVALGTAKRQGSPVDSSSSTNANVRKSDKSKENAKSSALMTEIKDKWSKTFIENFSELQQERMEQAKKQKQETEKSRRQTKSDTQMSSHHLAASSKSPKTTNPNVKTALSPSQLYLGVPSNNKPMSPQNCDTKKKRELGVSGTDNKTNKEFPHCEAPSYMGTGSLGYWEWLNCRDDIIAEDLWEIKDEKPSTAAVSKGKTDLSKPSSVTSPPTSTTRPLEKEDHSRVDTDGKNKPLFGSRDHNVHQGRNASPVDFKEKSAKIKLDIAPMIHKDMQETFLRSAFRKDSSPKHGDQLRATGASKTKVSQPLDANDRGDFRPRLENVDKRFLEVNSILQKLQLATDPEGGGPPPYCREGETPKHPLLSLDGLMAMSLVPDNDVASAHSPKAPSEKKWSRGLESKEGKHFSHQGGESTKAWPLLKGDAASGGNSVLADIRGIMQGDSLRDLLAEERRAAMVLARHDLISAYRKNIRRHKQALERYRGKLRKMEQEQGPMRNGKLYPRRNLEF</sequence>
<feature type="compositionally biased region" description="Basic and acidic residues" evidence="1">
    <location>
        <begin position="428"/>
        <end position="440"/>
    </location>
</feature>
<evidence type="ECO:0000313" key="4">
    <source>
        <dbReference type="RefSeq" id="XP_005103237.1"/>
    </source>
</evidence>
<feature type="region of interest" description="Disordered" evidence="1">
    <location>
        <begin position="840"/>
        <end position="940"/>
    </location>
</feature>
<feature type="region of interest" description="Disordered" evidence="1">
    <location>
        <begin position="1064"/>
        <end position="1100"/>
    </location>
</feature>
<feature type="compositionally biased region" description="Basic and acidic residues" evidence="1">
    <location>
        <begin position="1000"/>
        <end position="1026"/>
    </location>
</feature>
<feature type="compositionally biased region" description="Basic and acidic residues" evidence="1">
    <location>
        <begin position="841"/>
        <end position="863"/>
    </location>
</feature>
<dbReference type="RefSeq" id="XP_005103238.1">
    <property type="nucleotide sequence ID" value="XM_005103181.2"/>
</dbReference>
<organism evidence="2 5">
    <name type="scientific">Aplysia californica</name>
    <name type="common">California sea hare</name>
    <dbReference type="NCBI Taxonomy" id="6500"/>
    <lineage>
        <taxon>Eukaryota</taxon>
        <taxon>Metazoa</taxon>
        <taxon>Spiralia</taxon>
        <taxon>Lophotrochozoa</taxon>
        <taxon>Mollusca</taxon>
        <taxon>Gastropoda</taxon>
        <taxon>Heterobranchia</taxon>
        <taxon>Euthyneura</taxon>
        <taxon>Tectipleura</taxon>
        <taxon>Aplysiida</taxon>
        <taxon>Aplysioidea</taxon>
        <taxon>Aplysiidae</taxon>
        <taxon>Aplysia</taxon>
    </lineage>
</organism>
<feature type="compositionally biased region" description="Basic and acidic residues" evidence="1">
    <location>
        <begin position="318"/>
        <end position="331"/>
    </location>
</feature>
<accession>A0ABM0JWL7</accession>
<feature type="compositionally biased region" description="Polar residues" evidence="1">
    <location>
        <begin position="601"/>
        <end position="612"/>
    </location>
</feature>
<evidence type="ECO:0000256" key="1">
    <source>
        <dbReference type="SAM" id="MobiDB-lite"/>
    </source>
</evidence>
<keyword evidence="2" id="KW-1185">Reference proteome</keyword>
<feature type="region of interest" description="Disordered" evidence="1">
    <location>
        <begin position="244"/>
        <end position="269"/>
    </location>
</feature>
<feature type="compositionally biased region" description="Polar residues" evidence="1">
    <location>
        <begin position="795"/>
        <end position="806"/>
    </location>
</feature>
<dbReference type="RefSeq" id="XP_005103237.1">
    <property type="nucleotide sequence ID" value="XM_005103180.2"/>
</dbReference>
<feature type="region of interest" description="Disordered" evidence="1">
    <location>
        <begin position="1161"/>
        <end position="1197"/>
    </location>
</feature>
<feature type="compositionally biased region" description="Basic and acidic residues" evidence="1">
    <location>
        <begin position="706"/>
        <end position="717"/>
    </location>
</feature>
<feature type="compositionally biased region" description="Basic and acidic residues" evidence="1">
    <location>
        <begin position="448"/>
        <end position="460"/>
    </location>
</feature>
<feature type="compositionally biased region" description="Polar residues" evidence="1">
    <location>
        <begin position="59"/>
        <end position="68"/>
    </location>
</feature>
<feature type="region of interest" description="Disordered" evidence="1">
    <location>
        <begin position="34"/>
        <end position="103"/>
    </location>
</feature>
<feature type="region of interest" description="Disordered" evidence="1">
    <location>
        <begin position="428"/>
        <end position="460"/>
    </location>
</feature>
<feature type="compositionally biased region" description="Basic and acidic residues" evidence="1">
    <location>
        <begin position="1065"/>
        <end position="1076"/>
    </location>
</feature>